<proteinExistence type="predicted"/>
<reference evidence="2" key="1">
    <citation type="journal article" date="2020" name="Stud. Mycol.">
        <title>101 Dothideomycetes genomes: a test case for predicting lifestyles and emergence of pathogens.</title>
        <authorList>
            <person name="Haridas S."/>
            <person name="Albert R."/>
            <person name="Binder M."/>
            <person name="Bloem J."/>
            <person name="Labutti K."/>
            <person name="Salamov A."/>
            <person name="Andreopoulos B."/>
            <person name="Baker S."/>
            <person name="Barry K."/>
            <person name="Bills G."/>
            <person name="Bluhm B."/>
            <person name="Cannon C."/>
            <person name="Castanera R."/>
            <person name="Culley D."/>
            <person name="Daum C."/>
            <person name="Ezra D."/>
            <person name="Gonzalez J."/>
            <person name="Henrissat B."/>
            <person name="Kuo A."/>
            <person name="Liang C."/>
            <person name="Lipzen A."/>
            <person name="Lutzoni F."/>
            <person name="Magnuson J."/>
            <person name="Mondo S."/>
            <person name="Nolan M."/>
            <person name="Ohm R."/>
            <person name="Pangilinan J."/>
            <person name="Park H.-J."/>
            <person name="Ramirez L."/>
            <person name="Alfaro M."/>
            <person name="Sun H."/>
            <person name="Tritt A."/>
            <person name="Yoshinaga Y."/>
            <person name="Zwiers L.-H."/>
            <person name="Turgeon B."/>
            <person name="Goodwin S."/>
            <person name="Spatafora J."/>
            <person name="Crous P."/>
            <person name="Grigoriev I."/>
        </authorList>
    </citation>
    <scope>NUCLEOTIDE SEQUENCE</scope>
    <source>
        <strain evidence="2">CBS 175.79</strain>
    </source>
</reference>
<evidence type="ECO:0000259" key="1">
    <source>
        <dbReference type="Pfam" id="PF12937"/>
    </source>
</evidence>
<dbReference type="InterPro" id="IPR036047">
    <property type="entry name" value="F-box-like_dom_sf"/>
</dbReference>
<name>A0A6A5XBU0_9PLEO</name>
<dbReference type="EMBL" id="ML978076">
    <property type="protein sequence ID" value="KAF2010442.1"/>
    <property type="molecule type" value="Genomic_DNA"/>
</dbReference>
<dbReference type="AlphaFoldDB" id="A0A6A5XBU0"/>
<dbReference type="InterPro" id="IPR001810">
    <property type="entry name" value="F-box_dom"/>
</dbReference>
<gene>
    <name evidence="2" type="ORF">BU24DRAFT_58569</name>
</gene>
<dbReference type="RefSeq" id="XP_033378781.1">
    <property type="nucleotide sequence ID" value="XM_033534433.1"/>
</dbReference>
<dbReference type="GeneID" id="54291830"/>
<feature type="domain" description="F-box" evidence="1">
    <location>
        <begin position="16"/>
        <end position="62"/>
    </location>
</feature>
<dbReference type="Pfam" id="PF12937">
    <property type="entry name" value="F-box-like"/>
    <property type="match status" value="1"/>
</dbReference>
<accession>A0A6A5XBU0</accession>
<organism evidence="2 3">
    <name type="scientific">Aaosphaeria arxii CBS 175.79</name>
    <dbReference type="NCBI Taxonomy" id="1450172"/>
    <lineage>
        <taxon>Eukaryota</taxon>
        <taxon>Fungi</taxon>
        <taxon>Dikarya</taxon>
        <taxon>Ascomycota</taxon>
        <taxon>Pezizomycotina</taxon>
        <taxon>Dothideomycetes</taxon>
        <taxon>Pleosporomycetidae</taxon>
        <taxon>Pleosporales</taxon>
        <taxon>Pleosporales incertae sedis</taxon>
        <taxon>Aaosphaeria</taxon>
    </lineage>
</organism>
<evidence type="ECO:0000313" key="2">
    <source>
        <dbReference type="EMBL" id="KAF2010442.1"/>
    </source>
</evidence>
<evidence type="ECO:0000313" key="3">
    <source>
        <dbReference type="Proteomes" id="UP000799778"/>
    </source>
</evidence>
<dbReference type="Proteomes" id="UP000799778">
    <property type="component" value="Unassembled WGS sequence"/>
</dbReference>
<sequence>MGIWNFLSRKQSVFVDDLPNEVLIQILSEVINDSSPTRTNVLTVCRLWHQLAVPEFYKHIAFTKHNKLESFLQCADVSRHGRHIRSLTIHMGDGGAKDLIFFKKEKLSTFVPPLTRLVSILPILSGLLSYSLCVTRDMDCVLPRHLLVQIINALPESCVNLEVDTLGRDSRTQSEQLHVCDSIRQILPRMKYVRVRMGAMCSSMFGTRKTLHATEDGPASNDGNGEFLPIETTSLRSLVVNCMDSSGGTLQKCGQEDWKEWEVYRGWGYPSPWTSVTFGMGQLLLKNSQYLQGTRIYAIDSPNSVSHVPHESGDHQTLIHADIVAKETWAIPYEMVLFRTCRHYLEYLSNPFIFRLPDGREMMASVDNMVKHAECAQWETTGNGSRLPRNAKGRYIDADSSKDFGLPIITPRQWQAEHPRKRQPTNYRERKFGMRLFGAEHRVGGDHLSLRIVKEIIPEGWTRERSGDLVKVD</sequence>
<dbReference type="OrthoDB" id="4192220at2759"/>
<dbReference type="SUPFAM" id="SSF81383">
    <property type="entry name" value="F-box domain"/>
    <property type="match status" value="1"/>
</dbReference>
<protein>
    <recommendedName>
        <fullName evidence="1">F-box domain-containing protein</fullName>
    </recommendedName>
</protein>
<keyword evidence="3" id="KW-1185">Reference proteome</keyword>